<comment type="caution">
    <text evidence="1">The sequence shown here is derived from an EMBL/GenBank/DDBJ whole genome shotgun (WGS) entry which is preliminary data.</text>
</comment>
<accession>A0ACB0IE54</accession>
<evidence type="ECO:0000313" key="1">
    <source>
        <dbReference type="EMBL" id="CAJ2630367.1"/>
    </source>
</evidence>
<dbReference type="EMBL" id="CASHSV030000001">
    <property type="protein sequence ID" value="CAJ2630367.1"/>
    <property type="molecule type" value="Genomic_DNA"/>
</dbReference>
<proteinExistence type="predicted"/>
<keyword evidence="2" id="KW-1185">Reference proteome</keyword>
<dbReference type="Proteomes" id="UP001177021">
    <property type="component" value="Unassembled WGS sequence"/>
</dbReference>
<evidence type="ECO:0000313" key="2">
    <source>
        <dbReference type="Proteomes" id="UP001177021"/>
    </source>
</evidence>
<gene>
    <name evidence="1" type="ORF">MILVUS5_LOCUS2162</name>
</gene>
<reference evidence="1" key="1">
    <citation type="submission" date="2023-10" db="EMBL/GenBank/DDBJ databases">
        <authorList>
            <person name="Rodriguez Cubillos JULIANA M."/>
            <person name="De Vega J."/>
        </authorList>
    </citation>
    <scope>NUCLEOTIDE SEQUENCE</scope>
</reference>
<sequence length="920" mass="104168">MATEDIIGNSSVGATEKPFKFEGLHFKRWQHKMYFFLTLKKVVNVLNEDIPVLPDASASGTNELTVTNGEIHLWKEHDYLCKKYIINGLADDLYDYYRSYNTAKDVWEALTKKYDTEEAGAKKYAVSRYLKYQMVDERSVEAQSHEIQKIAHEIITEGMPLDEQFQIAVIIDKLPPSWKDFKNILRHKTKEFSIESLITRLRIEEESRRQDMKEEEKILVVSNNNKKKSTAAAAAYAAMITEINMIGVTDGWWIDTGATRHVCYERAMFRTYTIAENKKVQMGNAHTSEVAGIGDIELKFTSGKTLILKDVMHVPDMKKNLVSGFLLNKAGFSQTIGADLYTITKNGIFIGKGYAADGMFKLNVDLNLNLNKISTSVYSLQFRERSQLNPNASENEALSLVIDSSLPENPNASHRPSLSSLVSTPVNSIVTVSSLNSVTIVDLWQEAINDEMDSLESNKTWHLVDLPPGCKPIGCKWILKKKLKSDGSIEKYKARLVAKGFRQRENIDFFDTFSPVTRITSIRVLISIAAIFNLTLHQMDVKTAFLNGDLEEEIYMEQPEGFVIHGQEDKVCKLDKSLYGLKQAPKQWHEKFDNLMLSNGFKVNESDKCIYYKFENGICTFMCLYVDDLLIFGSNLSAVNAVKSLLCNNFDMKDLGEASVILGIKITRSEKGISLDQSHYVEKILKKYGYYDCKEKNTPYDASVKLFKNTGESVRQTEYASIIGSLRYATDCTRPDIAYVVGLLCRFTSRPSNEHWQAIERVMGYLKKTMNLGLHYKRFPAVLEGYSDADWNTLSDDSKATSGFIFNIAGGAVSWKSKKQTILAQSTMESELIALATASEEASWLRCLSSEIPLWEKPMPAVLIHCDSTAAIAKIKNRFYNGKRRQIRRKHSTVRESISKGAVRVDHVRTDENLADPLTK</sequence>
<protein>
    <submittedName>
        <fullName evidence="1">Uncharacterized protein</fullName>
    </submittedName>
</protein>
<name>A0ACB0IE54_TRIPR</name>
<organism evidence="1 2">
    <name type="scientific">Trifolium pratense</name>
    <name type="common">Red clover</name>
    <dbReference type="NCBI Taxonomy" id="57577"/>
    <lineage>
        <taxon>Eukaryota</taxon>
        <taxon>Viridiplantae</taxon>
        <taxon>Streptophyta</taxon>
        <taxon>Embryophyta</taxon>
        <taxon>Tracheophyta</taxon>
        <taxon>Spermatophyta</taxon>
        <taxon>Magnoliopsida</taxon>
        <taxon>eudicotyledons</taxon>
        <taxon>Gunneridae</taxon>
        <taxon>Pentapetalae</taxon>
        <taxon>rosids</taxon>
        <taxon>fabids</taxon>
        <taxon>Fabales</taxon>
        <taxon>Fabaceae</taxon>
        <taxon>Papilionoideae</taxon>
        <taxon>50 kb inversion clade</taxon>
        <taxon>NPAAA clade</taxon>
        <taxon>Hologalegina</taxon>
        <taxon>IRL clade</taxon>
        <taxon>Trifolieae</taxon>
        <taxon>Trifolium</taxon>
    </lineage>
</organism>